<accession>A0A452UGL4</accession>
<keyword evidence="5" id="KW-0472">Membrane</keyword>
<dbReference type="InterPro" id="IPR050111">
    <property type="entry name" value="C-type_lectin/snaclec_domain"/>
</dbReference>
<dbReference type="PROSITE" id="PS50041">
    <property type="entry name" value="C_TYPE_LECTIN_2"/>
    <property type="match status" value="1"/>
</dbReference>
<name>A0A452UGL4_URSMA</name>
<dbReference type="FunFam" id="3.10.100.10:FF:000041">
    <property type="entry name" value="Asialoglycoprotein receptor 1"/>
    <property type="match status" value="1"/>
</dbReference>
<evidence type="ECO:0000256" key="6">
    <source>
        <dbReference type="ARBA" id="ARBA00023157"/>
    </source>
</evidence>
<keyword evidence="7" id="KW-0325">Glycoprotein</keyword>
<keyword evidence="2" id="KW-0812">Transmembrane</keyword>
<dbReference type="InterPro" id="IPR033989">
    <property type="entry name" value="CD209-like_CTLD"/>
</dbReference>
<keyword evidence="3" id="KW-0430">Lectin</keyword>
<dbReference type="SMART" id="SM00034">
    <property type="entry name" value="CLECT"/>
    <property type="match status" value="1"/>
</dbReference>
<dbReference type="InterPro" id="IPR016187">
    <property type="entry name" value="CTDL_fold"/>
</dbReference>
<dbReference type="Pfam" id="PF00059">
    <property type="entry name" value="Lectin_C"/>
    <property type="match status" value="1"/>
</dbReference>
<feature type="region of interest" description="Disordered" evidence="8">
    <location>
        <begin position="1"/>
        <end position="36"/>
    </location>
</feature>
<evidence type="ECO:0000256" key="7">
    <source>
        <dbReference type="ARBA" id="ARBA00023180"/>
    </source>
</evidence>
<evidence type="ECO:0000313" key="10">
    <source>
        <dbReference type="Ensembl" id="ENSUMAP00000020089"/>
    </source>
</evidence>
<dbReference type="Ensembl" id="ENSUMAT00000023801.1">
    <property type="protein sequence ID" value="ENSUMAP00000020089.1"/>
    <property type="gene ID" value="ENSUMAG00000014668.1"/>
</dbReference>
<dbReference type="InterPro" id="IPR016186">
    <property type="entry name" value="C-type_lectin-like/link_sf"/>
</dbReference>
<reference evidence="10" key="1">
    <citation type="submission" date="2019-03" db="UniProtKB">
        <authorList>
            <consortium name="Ensembl"/>
        </authorList>
    </citation>
    <scope>IDENTIFICATION</scope>
</reference>
<dbReference type="GO" id="GO:0030246">
    <property type="term" value="F:carbohydrate binding"/>
    <property type="evidence" value="ECO:0007669"/>
    <property type="project" value="UniProtKB-KW"/>
</dbReference>
<dbReference type="PANTHER" id="PTHR22803">
    <property type="entry name" value="MANNOSE, PHOSPHOLIPASE, LECTIN RECEPTOR RELATED"/>
    <property type="match status" value="1"/>
</dbReference>
<dbReference type="Pfam" id="PF03954">
    <property type="entry name" value="Lectin_N"/>
    <property type="match status" value="1"/>
</dbReference>
<dbReference type="GeneTree" id="ENSGT00940000162310"/>
<dbReference type="SUPFAM" id="SSF56436">
    <property type="entry name" value="C-type lectin-like"/>
    <property type="match status" value="1"/>
</dbReference>
<evidence type="ECO:0000256" key="4">
    <source>
        <dbReference type="ARBA" id="ARBA00022989"/>
    </source>
</evidence>
<dbReference type="GO" id="GO:0016020">
    <property type="term" value="C:membrane"/>
    <property type="evidence" value="ECO:0007669"/>
    <property type="project" value="UniProtKB-SubCell"/>
</dbReference>
<proteinExistence type="predicted"/>
<sequence>MAKDFQDIQQLDSEDNDHELGGGEGPGPRGHNPRRGDRFCVGECPVSGASLPLRLAAAGSLPPHFVLFCLLTGAQLQEELRILKENFSHFSDGVLSEIGTLLSHGRGVGSRQAGTRKAHMPPACRSLDHAALLLHLKHFPMDLRILTCQMAFFQSNGTQCCPVNWLEFEGSCYWFSRSGKTWAEADRYCQLENAHLVVINSREEQKFIVQHTNPYDAWIGLTDSEGAWKWVDGTDYHQSYKNWAATQPDDWQGHEVGGGEDCAEVRANGPWNDNLCEQVQRWVCEMRRNGTA</sequence>
<evidence type="ECO:0000259" key="9">
    <source>
        <dbReference type="PROSITE" id="PS50041"/>
    </source>
</evidence>
<evidence type="ECO:0000256" key="3">
    <source>
        <dbReference type="ARBA" id="ARBA00022734"/>
    </source>
</evidence>
<keyword evidence="4" id="KW-1133">Transmembrane helix</keyword>
<comment type="subcellular location">
    <subcellularLocation>
        <location evidence="1">Membrane</location>
        <topology evidence="1">Single-pass type II membrane protein</topology>
    </subcellularLocation>
</comment>
<feature type="domain" description="C-type lectin" evidence="9">
    <location>
        <begin position="168"/>
        <end position="285"/>
    </location>
</feature>
<protein>
    <submittedName>
        <fullName evidence="10">Asialoglycoprotein receptor 2</fullName>
    </submittedName>
</protein>
<organism evidence="10">
    <name type="scientific">Ursus maritimus</name>
    <name type="common">Polar bear</name>
    <name type="synonym">Thalarctos maritimus</name>
    <dbReference type="NCBI Taxonomy" id="29073"/>
    <lineage>
        <taxon>Eukaryota</taxon>
        <taxon>Metazoa</taxon>
        <taxon>Chordata</taxon>
        <taxon>Craniata</taxon>
        <taxon>Vertebrata</taxon>
        <taxon>Euteleostomi</taxon>
        <taxon>Mammalia</taxon>
        <taxon>Eutheria</taxon>
        <taxon>Laurasiatheria</taxon>
        <taxon>Carnivora</taxon>
        <taxon>Caniformia</taxon>
        <taxon>Ursidae</taxon>
        <taxon>Ursus</taxon>
    </lineage>
</organism>
<gene>
    <name evidence="10" type="primary">ASGR2</name>
</gene>
<evidence type="ECO:0000256" key="1">
    <source>
        <dbReference type="ARBA" id="ARBA00004606"/>
    </source>
</evidence>
<evidence type="ECO:0000256" key="2">
    <source>
        <dbReference type="ARBA" id="ARBA00022692"/>
    </source>
</evidence>
<dbReference type="Gene3D" id="3.10.100.10">
    <property type="entry name" value="Mannose-Binding Protein A, subunit A"/>
    <property type="match status" value="1"/>
</dbReference>
<keyword evidence="6" id="KW-1015">Disulfide bond</keyword>
<dbReference type="CDD" id="cd03590">
    <property type="entry name" value="CLECT_DC-SIGN_like"/>
    <property type="match status" value="1"/>
</dbReference>
<evidence type="ECO:0000256" key="8">
    <source>
        <dbReference type="SAM" id="MobiDB-lite"/>
    </source>
</evidence>
<dbReference type="InterPro" id="IPR001304">
    <property type="entry name" value="C-type_lectin-like"/>
</dbReference>
<evidence type="ECO:0000256" key="5">
    <source>
        <dbReference type="ARBA" id="ARBA00023136"/>
    </source>
</evidence>
<dbReference type="AlphaFoldDB" id="A0A452UGL4"/>